<comment type="caution">
    <text evidence="1">The sequence shown here is derived from an EMBL/GenBank/DDBJ whole genome shotgun (WGS) entry which is preliminary data.</text>
</comment>
<organism evidence="1 2">
    <name type="scientific">Ixodes persulcatus</name>
    <name type="common">Taiga tick</name>
    <dbReference type="NCBI Taxonomy" id="34615"/>
    <lineage>
        <taxon>Eukaryota</taxon>
        <taxon>Metazoa</taxon>
        <taxon>Ecdysozoa</taxon>
        <taxon>Arthropoda</taxon>
        <taxon>Chelicerata</taxon>
        <taxon>Arachnida</taxon>
        <taxon>Acari</taxon>
        <taxon>Parasitiformes</taxon>
        <taxon>Ixodida</taxon>
        <taxon>Ixodoidea</taxon>
        <taxon>Ixodidae</taxon>
        <taxon>Ixodinae</taxon>
        <taxon>Ixodes</taxon>
    </lineage>
</organism>
<name>A0AC60QCR6_IXOPE</name>
<accession>A0AC60QCR6</accession>
<protein>
    <submittedName>
        <fullName evidence="1">Uncharacterized protein</fullName>
    </submittedName>
</protein>
<gene>
    <name evidence="1" type="ORF">HPB47_021433</name>
</gene>
<dbReference type="EMBL" id="JABSTQ010009192">
    <property type="protein sequence ID" value="KAG0431821.1"/>
    <property type="molecule type" value="Genomic_DNA"/>
</dbReference>
<keyword evidence="2" id="KW-1185">Reference proteome</keyword>
<evidence type="ECO:0000313" key="2">
    <source>
        <dbReference type="Proteomes" id="UP000805193"/>
    </source>
</evidence>
<dbReference type="Proteomes" id="UP000805193">
    <property type="component" value="Unassembled WGS sequence"/>
</dbReference>
<sequence length="197" mass="22489">MELRSGEQRRPVTSLDRDGANDNSVDERGELSPQSRPAATVGTHEEGVRNGRSSSSLIEREIELVREKERLVRLELKLERVRAENRPRTSGGGAELNLREEVLSFSRLMKGVLTQMPSFELLVPSWFHGVENVFGTYEVPERQRGSFVRPYFTERLRALVSRLPVGEASDYDAVKECVLLELKLSPAEYRRFFSQSH</sequence>
<evidence type="ECO:0000313" key="1">
    <source>
        <dbReference type="EMBL" id="KAG0431821.1"/>
    </source>
</evidence>
<reference evidence="1 2" key="1">
    <citation type="journal article" date="2020" name="Cell">
        <title>Large-Scale Comparative Analyses of Tick Genomes Elucidate Their Genetic Diversity and Vector Capacities.</title>
        <authorList>
            <consortium name="Tick Genome and Microbiome Consortium (TIGMIC)"/>
            <person name="Jia N."/>
            <person name="Wang J."/>
            <person name="Shi W."/>
            <person name="Du L."/>
            <person name="Sun Y."/>
            <person name="Zhan W."/>
            <person name="Jiang J.F."/>
            <person name="Wang Q."/>
            <person name="Zhang B."/>
            <person name="Ji P."/>
            <person name="Bell-Sakyi L."/>
            <person name="Cui X.M."/>
            <person name="Yuan T.T."/>
            <person name="Jiang B.G."/>
            <person name="Yang W.F."/>
            <person name="Lam T.T."/>
            <person name="Chang Q.C."/>
            <person name="Ding S.J."/>
            <person name="Wang X.J."/>
            <person name="Zhu J.G."/>
            <person name="Ruan X.D."/>
            <person name="Zhao L."/>
            <person name="Wei J.T."/>
            <person name="Ye R.Z."/>
            <person name="Que T.C."/>
            <person name="Du C.H."/>
            <person name="Zhou Y.H."/>
            <person name="Cheng J.X."/>
            <person name="Dai P.F."/>
            <person name="Guo W.B."/>
            <person name="Han X.H."/>
            <person name="Huang E.J."/>
            <person name="Li L.F."/>
            <person name="Wei W."/>
            <person name="Gao Y.C."/>
            <person name="Liu J.Z."/>
            <person name="Shao H.Z."/>
            <person name="Wang X."/>
            <person name="Wang C.C."/>
            <person name="Yang T.C."/>
            <person name="Huo Q.B."/>
            <person name="Li W."/>
            <person name="Chen H.Y."/>
            <person name="Chen S.E."/>
            <person name="Zhou L.G."/>
            <person name="Ni X.B."/>
            <person name="Tian J.H."/>
            <person name="Sheng Y."/>
            <person name="Liu T."/>
            <person name="Pan Y.S."/>
            <person name="Xia L.Y."/>
            <person name="Li J."/>
            <person name="Zhao F."/>
            <person name="Cao W.C."/>
        </authorList>
    </citation>
    <scope>NUCLEOTIDE SEQUENCE [LARGE SCALE GENOMIC DNA]</scope>
    <source>
        <strain evidence="1">Iper-2018</strain>
    </source>
</reference>
<proteinExistence type="predicted"/>